<reference evidence="3" key="1">
    <citation type="submission" date="2024-06" db="EMBL/GenBank/DDBJ databases">
        <title>Multi-omics analyses provide insights into the biosynthesis of the anticancer antibiotic pleurotin in Hohenbuehelia grisea.</title>
        <authorList>
            <person name="Weaver J.A."/>
            <person name="Alberti F."/>
        </authorList>
    </citation>
    <scope>NUCLEOTIDE SEQUENCE [LARGE SCALE GENOMIC DNA]</scope>
    <source>
        <strain evidence="3">T-177</strain>
    </source>
</reference>
<feature type="region of interest" description="Disordered" evidence="1">
    <location>
        <begin position="121"/>
        <end position="140"/>
    </location>
</feature>
<evidence type="ECO:0008006" key="4">
    <source>
        <dbReference type="Google" id="ProtNLM"/>
    </source>
</evidence>
<evidence type="ECO:0000256" key="1">
    <source>
        <dbReference type="SAM" id="MobiDB-lite"/>
    </source>
</evidence>
<comment type="caution">
    <text evidence="2">The sequence shown here is derived from an EMBL/GenBank/DDBJ whole genome shotgun (WGS) entry which is preliminary data.</text>
</comment>
<keyword evidence="3" id="KW-1185">Reference proteome</keyword>
<protein>
    <recommendedName>
        <fullName evidence="4">SnoaL-like domain-containing protein</fullName>
    </recommendedName>
</protein>
<organism evidence="2 3">
    <name type="scientific">Hohenbuehelia grisea</name>
    <dbReference type="NCBI Taxonomy" id="104357"/>
    <lineage>
        <taxon>Eukaryota</taxon>
        <taxon>Fungi</taxon>
        <taxon>Dikarya</taxon>
        <taxon>Basidiomycota</taxon>
        <taxon>Agaricomycotina</taxon>
        <taxon>Agaricomycetes</taxon>
        <taxon>Agaricomycetidae</taxon>
        <taxon>Agaricales</taxon>
        <taxon>Pleurotineae</taxon>
        <taxon>Pleurotaceae</taxon>
        <taxon>Hohenbuehelia</taxon>
    </lineage>
</organism>
<dbReference type="Proteomes" id="UP001556367">
    <property type="component" value="Unassembled WGS sequence"/>
</dbReference>
<evidence type="ECO:0000313" key="2">
    <source>
        <dbReference type="EMBL" id="KAL0950117.1"/>
    </source>
</evidence>
<name>A0ABR3J3P4_9AGAR</name>
<sequence>MQWLIPLESYENPILTATSRSMMTDIFKLSRQLSVINIPRPIATLCALFRLKPPDVVLPSIKDQSPRSVQDRTLFEAVRAWTDIGDVCEHESFDGHRKCMVEHTLNVLFLPGIHREWNVQPHPSSESLTSNSSSPAPARQHHITAPSLPLFGTSLCIPSPFHFQLHIISRLSFNEQGLITHHRDFWDVKDVMGLVPGVSLAQWITTRLTATGLSYAARLCGIRPSERHEIAEEDLENAPQLYTPAAAYKTSVQNALGLEGL</sequence>
<proteinExistence type="predicted"/>
<accession>A0ABR3J3P4</accession>
<feature type="compositionally biased region" description="Low complexity" evidence="1">
    <location>
        <begin position="121"/>
        <end position="137"/>
    </location>
</feature>
<gene>
    <name evidence="2" type="ORF">HGRIS_010114</name>
</gene>
<evidence type="ECO:0000313" key="3">
    <source>
        <dbReference type="Proteomes" id="UP001556367"/>
    </source>
</evidence>
<dbReference type="EMBL" id="JASNQZ010000012">
    <property type="protein sequence ID" value="KAL0950117.1"/>
    <property type="molecule type" value="Genomic_DNA"/>
</dbReference>